<dbReference type="PATRIC" id="fig|626887.3.peg.1650"/>
<reference evidence="2 3" key="1">
    <citation type="journal article" date="2013" name="Genome Announc.">
        <title>Genome Sequence of the Polycyclic Aromatic Hydrocarbon-Degrading Bacterium Strain Marinobacter nanhaiticus D15-8WT.</title>
        <authorList>
            <person name="Cui Z."/>
            <person name="Gao W."/>
            <person name="Li Q."/>
            <person name="Xu G."/>
            <person name="Zheng L."/>
        </authorList>
    </citation>
    <scope>NUCLEOTIDE SEQUENCE [LARGE SCALE GENOMIC DNA]</scope>
    <source>
        <strain evidence="2 3">D15-8W</strain>
    </source>
</reference>
<protein>
    <recommendedName>
        <fullName evidence="4">DUF4136 domain-containing protein</fullName>
    </recommendedName>
</protein>
<dbReference type="EMBL" id="APLQ01000011">
    <property type="protein sequence ID" value="ENO15330.1"/>
    <property type="molecule type" value="Genomic_DNA"/>
</dbReference>
<evidence type="ECO:0008006" key="4">
    <source>
        <dbReference type="Google" id="ProtNLM"/>
    </source>
</evidence>
<dbReference type="AlphaFoldDB" id="N6VYK3"/>
<evidence type="ECO:0000313" key="2">
    <source>
        <dbReference type="EMBL" id="ENO15330.1"/>
    </source>
</evidence>
<accession>N6VYK3</accession>
<gene>
    <name evidence="2" type="ORF">J057_08266</name>
</gene>
<dbReference type="HOGENOM" id="CLU_088267_0_0_6"/>
<dbReference type="STRING" id="626887.J057_08266"/>
<dbReference type="OrthoDB" id="6367888at2"/>
<dbReference type="Proteomes" id="UP000013165">
    <property type="component" value="Unassembled WGS sequence"/>
</dbReference>
<comment type="caution">
    <text evidence="2">The sequence shown here is derived from an EMBL/GenBank/DDBJ whole genome shotgun (WGS) entry which is preliminary data.</text>
</comment>
<feature type="chain" id="PRO_5004126627" description="DUF4136 domain-containing protein" evidence="1">
    <location>
        <begin position="26"/>
        <end position="211"/>
    </location>
</feature>
<keyword evidence="1" id="KW-0732">Signal</keyword>
<feature type="signal peptide" evidence="1">
    <location>
        <begin position="1"/>
        <end position="25"/>
    </location>
</feature>
<evidence type="ECO:0000256" key="1">
    <source>
        <dbReference type="SAM" id="SignalP"/>
    </source>
</evidence>
<dbReference type="RefSeq" id="WP_004579626.1">
    <property type="nucleotide sequence ID" value="NZ_AP028878.1"/>
</dbReference>
<keyword evidence="3" id="KW-1185">Reference proteome</keyword>
<evidence type="ECO:0000313" key="3">
    <source>
        <dbReference type="Proteomes" id="UP000013165"/>
    </source>
</evidence>
<proteinExistence type="predicted"/>
<organism evidence="2 3">
    <name type="scientific">Marinobacter nanhaiticus D15-8W</name>
    <dbReference type="NCBI Taxonomy" id="626887"/>
    <lineage>
        <taxon>Bacteria</taxon>
        <taxon>Pseudomonadati</taxon>
        <taxon>Pseudomonadota</taxon>
        <taxon>Gammaproteobacteria</taxon>
        <taxon>Pseudomonadales</taxon>
        <taxon>Marinobacteraceae</taxon>
        <taxon>Marinobacter</taxon>
    </lineage>
</organism>
<sequence>MTTTSLSVRFLVAALLISLIGACTSTTNTTIRKKEVLEETDKTYNSLVVLAATGNMVYRNAIEKALAEELLQRNFRVFRFQDGDLPWDDKDALRETVAEQAEEIGADGVLVVSFVRKEDQDDYVSMQVIQEPIVTGVGAHAHTYMRTTVQPGYYETRKTYVLETTLFDAESEEAVWRLYSDTVNPRSVEDGAHHFAVAVAAVLEEDIKHSE</sequence>
<name>N6VYK3_9GAMM</name>